<evidence type="ECO:0000313" key="3">
    <source>
        <dbReference type="Proteomes" id="UP000712281"/>
    </source>
</evidence>
<organism evidence="2 3">
    <name type="scientific">Brassica cretica</name>
    <name type="common">Mustard</name>
    <dbReference type="NCBI Taxonomy" id="69181"/>
    <lineage>
        <taxon>Eukaryota</taxon>
        <taxon>Viridiplantae</taxon>
        <taxon>Streptophyta</taxon>
        <taxon>Embryophyta</taxon>
        <taxon>Tracheophyta</taxon>
        <taxon>Spermatophyta</taxon>
        <taxon>Magnoliopsida</taxon>
        <taxon>eudicotyledons</taxon>
        <taxon>Gunneridae</taxon>
        <taxon>Pentapetalae</taxon>
        <taxon>rosids</taxon>
        <taxon>malvids</taxon>
        <taxon>Brassicales</taxon>
        <taxon>Brassicaceae</taxon>
        <taxon>Brassiceae</taxon>
        <taxon>Brassica</taxon>
    </lineage>
</organism>
<evidence type="ECO:0000313" key="2">
    <source>
        <dbReference type="EMBL" id="KAF2566806.1"/>
    </source>
</evidence>
<feature type="region of interest" description="Disordered" evidence="1">
    <location>
        <begin position="46"/>
        <end position="80"/>
    </location>
</feature>
<proteinExistence type="predicted"/>
<feature type="compositionally biased region" description="Polar residues" evidence="1">
    <location>
        <begin position="46"/>
        <end position="60"/>
    </location>
</feature>
<protein>
    <submittedName>
        <fullName evidence="2">Uncharacterized protein</fullName>
    </submittedName>
</protein>
<accession>A0A8S9IBW4</accession>
<name>A0A8S9IBW4_BRACR</name>
<dbReference type="AlphaFoldDB" id="A0A8S9IBW4"/>
<comment type="caution">
    <text evidence="2">The sequence shown here is derived from an EMBL/GenBank/DDBJ whole genome shotgun (WGS) entry which is preliminary data.</text>
</comment>
<sequence>MDLTIGALTSKVEAIQGELVEIQSYIACRPEASISINRRNNKSIDTQIQHRSTVKQTEPASTKDDIRHVQHTLPWKGGLS</sequence>
<reference evidence="2" key="1">
    <citation type="submission" date="2019-12" db="EMBL/GenBank/DDBJ databases">
        <title>Genome sequencing and annotation of Brassica cretica.</title>
        <authorList>
            <person name="Studholme D.J."/>
            <person name="Sarris P.F."/>
        </authorList>
    </citation>
    <scope>NUCLEOTIDE SEQUENCE</scope>
    <source>
        <strain evidence="2">PFS-001/15</strain>
        <tissue evidence="2">Leaf</tissue>
    </source>
</reference>
<dbReference type="EMBL" id="QGKW02001911">
    <property type="protein sequence ID" value="KAF2566806.1"/>
    <property type="molecule type" value="Genomic_DNA"/>
</dbReference>
<dbReference type="Proteomes" id="UP000712281">
    <property type="component" value="Unassembled WGS sequence"/>
</dbReference>
<evidence type="ECO:0000256" key="1">
    <source>
        <dbReference type="SAM" id="MobiDB-lite"/>
    </source>
</evidence>
<gene>
    <name evidence="2" type="ORF">F2Q68_00025790</name>
</gene>